<dbReference type="GeneID" id="129339088"/>
<feature type="compositionally biased region" description="Low complexity" evidence="33">
    <location>
        <begin position="1184"/>
        <end position="1204"/>
    </location>
</feature>
<feature type="domain" description="BRCT" evidence="35">
    <location>
        <begin position="1596"/>
        <end position="1696"/>
    </location>
</feature>
<keyword evidence="21" id="KW-0805">Transcription regulation</keyword>
<dbReference type="GO" id="GO:0070531">
    <property type="term" value="C:BRCA1-A complex"/>
    <property type="evidence" value="ECO:0007669"/>
    <property type="project" value="TreeGrafter"/>
</dbReference>
<feature type="compositionally biased region" description="Polar residues" evidence="33">
    <location>
        <begin position="1391"/>
        <end position="1414"/>
    </location>
</feature>
<dbReference type="Pfam" id="PF00097">
    <property type="entry name" value="zf-C3HC4"/>
    <property type="match status" value="1"/>
</dbReference>
<dbReference type="GO" id="GO:0000724">
    <property type="term" value="P:double-strand break repair via homologous recombination"/>
    <property type="evidence" value="ECO:0007669"/>
    <property type="project" value="TreeGrafter"/>
</dbReference>
<evidence type="ECO:0000256" key="32">
    <source>
        <dbReference type="PROSITE-ProRule" id="PRU00175"/>
    </source>
</evidence>
<evidence type="ECO:0000256" key="12">
    <source>
        <dbReference type="ARBA" id="ARBA00022723"/>
    </source>
</evidence>
<evidence type="ECO:0000256" key="23">
    <source>
        <dbReference type="ARBA" id="ARBA00023125"/>
    </source>
</evidence>
<dbReference type="KEGG" id="emc:129339088"/>
<dbReference type="InterPro" id="IPR013083">
    <property type="entry name" value="Znf_RING/FYVE/PHD"/>
</dbReference>
<dbReference type="RefSeq" id="XP_054849665.1">
    <property type="nucleotide sequence ID" value="XM_054993690.1"/>
</dbReference>
<feature type="region of interest" description="Disordered" evidence="33">
    <location>
        <begin position="1163"/>
        <end position="1302"/>
    </location>
</feature>
<evidence type="ECO:0000313" key="36">
    <source>
        <dbReference type="Proteomes" id="UP001190640"/>
    </source>
</evidence>
<keyword evidence="24" id="KW-0010">Activator</keyword>
<keyword evidence="8" id="KW-1017">Isopeptide bond</keyword>
<keyword evidence="20" id="KW-0007">Acetylation</keyword>
<dbReference type="GO" id="GO:0005737">
    <property type="term" value="C:cytoplasm"/>
    <property type="evidence" value="ECO:0007669"/>
    <property type="project" value="UniProtKB-SubCell"/>
</dbReference>
<keyword evidence="13" id="KW-0677">Repeat</keyword>
<dbReference type="GO" id="GO:0006633">
    <property type="term" value="P:fatty acid biosynthetic process"/>
    <property type="evidence" value="ECO:0007669"/>
    <property type="project" value="UniProtKB-KW"/>
</dbReference>
<evidence type="ECO:0000256" key="2">
    <source>
        <dbReference type="ARBA" id="ARBA00004123"/>
    </source>
</evidence>
<dbReference type="CDD" id="cd16498">
    <property type="entry name" value="RING-HC_BRCA1"/>
    <property type="match status" value="1"/>
</dbReference>
<dbReference type="PROSITE" id="PS00518">
    <property type="entry name" value="ZF_RING_1"/>
    <property type="match status" value="1"/>
</dbReference>
<evidence type="ECO:0000256" key="26">
    <source>
        <dbReference type="ARBA" id="ARBA00023163"/>
    </source>
</evidence>
<evidence type="ECO:0000256" key="16">
    <source>
        <dbReference type="ARBA" id="ARBA00022786"/>
    </source>
</evidence>
<dbReference type="InterPro" id="IPR001357">
    <property type="entry name" value="BRCT_dom"/>
</dbReference>
<dbReference type="CTD" id="672"/>
<keyword evidence="18" id="KW-0862">Zinc</keyword>
<comment type="catalytic activity">
    <reaction evidence="1">
        <text>S-ubiquitinyl-[E2 ubiquitin-conjugating enzyme]-L-cysteine + [acceptor protein]-L-lysine = [E2 ubiquitin-conjugating enzyme]-L-cysteine + N(6)-ubiquitinyl-[acceptor protein]-L-lysine.</text>
        <dbReference type="EC" id="2.3.2.27"/>
    </reaction>
</comment>
<feature type="region of interest" description="Disordered" evidence="33">
    <location>
        <begin position="123"/>
        <end position="146"/>
    </location>
</feature>
<evidence type="ECO:0000256" key="18">
    <source>
        <dbReference type="ARBA" id="ARBA00022833"/>
    </source>
</evidence>
<comment type="subcellular location">
    <subcellularLocation>
        <location evidence="3">Chromosome</location>
    </subcellularLocation>
    <subcellularLocation>
        <location evidence="4">Cytoplasm</location>
    </subcellularLocation>
    <subcellularLocation>
        <location evidence="2">Nucleus</location>
    </subcellularLocation>
</comment>
<evidence type="ECO:0000256" key="19">
    <source>
        <dbReference type="ARBA" id="ARBA00022843"/>
    </source>
</evidence>
<keyword evidence="12" id="KW-0479">Metal-binding</keyword>
<feature type="region of interest" description="Disordered" evidence="33">
    <location>
        <begin position="918"/>
        <end position="953"/>
    </location>
</feature>
<keyword evidence="19" id="KW-0832">Ubl conjugation</keyword>
<feature type="region of interest" description="Disordered" evidence="33">
    <location>
        <begin position="600"/>
        <end position="721"/>
    </location>
</feature>
<dbReference type="CDD" id="cd17735">
    <property type="entry name" value="BRCT_BRCA1_rpt1"/>
    <property type="match status" value="1"/>
</dbReference>
<dbReference type="SUPFAM" id="SSF52113">
    <property type="entry name" value="BRCT domain"/>
    <property type="match status" value="2"/>
</dbReference>
<dbReference type="InterPro" id="IPR036420">
    <property type="entry name" value="BRCT_dom_sf"/>
</dbReference>
<evidence type="ECO:0000256" key="33">
    <source>
        <dbReference type="SAM" id="MobiDB-lite"/>
    </source>
</evidence>
<evidence type="ECO:0000256" key="24">
    <source>
        <dbReference type="ARBA" id="ARBA00023159"/>
    </source>
</evidence>
<feature type="region of interest" description="Disordered" evidence="33">
    <location>
        <begin position="188"/>
        <end position="215"/>
    </location>
</feature>
<dbReference type="Gene3D" id="3.30.40.10">
    <property type="entry name" value="Zinc/RING finger domain, C3HC4 (zinc finger)"/>
    <property type="match status" value="1"/>
</dbReference>
<dbReference type="GO" id="GO:0007095">
    <property type="term" value="P:mitotic G2 DNA damage checkpoint signaling"/>
    <property type="evidence" value="ECO:0007669"/>
    <property type="project" value="TreeGrafter"/>
</dbReference>
<keyword evidence="23" id="KW-0238">DNA-binding</keyword>
<evidence type="ECO:0000256" key="14">
    <source>
        <dbReference type="ARBA" id="ARBA00022763"/>
    </source>
</evidence>
<dbReference type="PROSITE" id="PS50089">
    <property type="entry name" value="ZF_RING_2"/>
    <property type="match status" value="1"/>
</dbReference>
<keyword evidence="15 32" id="KW-0863">Zinc-finger</keyword>
<dbReference type="GO" id="GO:0005694">
    <property type="term" value="C:chromosome"/>
    <property type="evidence" value="ECO:0007669"/>
    <property type="project" value="UniProtKB-SubCell"/>
</dbReference>
<feature type="domain" description="RING-type" evidence="34">
    <location>
        <begin position="28"/>
        <end position="71"/>
    </location>
</feature>
<keyword evidence="6" id="KW-0158">Chromosome</keyword>
<dbReference type="GO" id="GO:0003677">
    <property type="term" value="F:DNA binding"/>
    <property type="evidence" value="ECO:0007669"/>
    <property type="project" value="UniProtKB-KW"/>
</dbReference>
<dbReference type="InterPro" id="IPR025994">
    <property type="entry name" value="BRCA1_serine_dom"/>
</dbReference>
<feature type="compositionally biased region" description="Polar residues" evidence="33">
    <location>
        <begin position="1036"/>
        <end position="1046"/>
    </location>
</feature>
<feature type="compositionally biased region" description="Low complexity" evidence="33">
    <location>
        <begin position="944"/>
        <end position="953"/>
    </location>
</feature>
<evidence type="ECO:0000256" key="21">
    <source>
        <dbReference type="ARBA" id="ARBA00023015"/>
    </source>
</evidence>
<organism evidence="36 37">
    <name type="scientific">Eublepharis macularius</name>
    <name type="common">Leopard gecko</name>
    <name type="synonym">Cyrtodactylus macularius</name>
    <dbReference type="NCBI Taxonomy" id="481883"/>
    <lineage>
        <taxon>Eukaryota</taxon>
        <taxon>Metazoa</taxon>
        <taxon>Chordata</taxon>
        <taxon>Craniata</taxon>
        <taxon>Vertebrata</taxon>
        <taxon>Euteleostomi</taxon>
        <taxon>Lepidosauria</taxon>
        <taxon>Squamata</taxon>
        <taxon>Bifurcata</taxon>
        <taxon>Gekkota</taxon>
        <taxon>Eublepharidae</taxon>
        <taxon>Eublepharinae</taxon>
        <taxon>Eublepharis</taxon>
    </lineage>
</organism>
<dbReference type="InterPro" id="IPR017907">
    <property type="entry name" value="Znf_RING_CS"/>
</dbReference>
<evidence type="ECO:0000256" key="27">
    <source>
        <dbReference type="ARBA" id="ARBA00023172"/>
    </source>
</evidence>
<evidence type="ECO:0000256" key="13">
    <source>
        <dbReference type="ARBA" id="ARBA00022737"/>
    </source>
</evidence>
<feature type="compositionally biased region" description="Basic and acidic residues" evidence="33">
    <location>
        <begin position="1020"/>
        <end position="1031"/>
    </location>
</feature>
<feature type="domain" description="BRCT" evidence="35">
    <location>
        <begin position="1505"/>
        <end position="1576"/>
    </location>
</feature>
<dbReference type="GO" id="GO:0043009">
    <property type="term" value="P:chordate embryonic development"/>
    <property type="evidence" value="ECO:0007669"/>
    <property type="project" value="TreeGrafter"/>
</dbReference>
<dbReference type="SMART" id="SM00184">
    <property type="entry name" value="RING"/>
    <property type="match status" value="1"/>
</dbReference>
<proteinExistence type="predicted"/>
<evidence type="ECO:0000256" key="15">
    <source>
        <dbReference type="ARBA" id="ARBA00022771"/>
    </source>
</evidence>
<feature type="compositionally biased region" description="Polar residues" evidence="33">
    <location>
        <begin position="1205"/>
        <end position="1223"/>
    </location>
</feature>
<dbReference type="Gene3D" id="3.40.50.10190">
    <property type="entry name" value="BRCT domain"/>
    <property type="match status" value="2"/>
</dbReference>
<evidence type="ECO:0000256" key="30">
    <source>
        <dbReference type="ARBA" id="ARBA00023306"/>
    </source>
</evidence>
<keyword evidence="16" id="KW-0833">Ubl conjugation pathway</keyword>
<evidence type="ECO:0000256" key="6">
    <source>
        <dbReference type="ARBA" id="ARBA00022454"/>
    </source>
</evidence>
<keyword evidence="22" id="KW-0443">Lipid metabolism</keyword>
<keyword evidence="14" id="KW-0227">DNA damage</keyword>
<evidence type="ECO:0000313" key="37">
    <source>
        <dbReference type="RefSeq" id="XP_054849665.1"/>
    </source>
</evidence>
<evidence type="ECO:0000256" key="28">
    <source>
        <dbReference type="ARBA" id="ARBA00023204"/>
    </source>
</evidence>
<keyword evidence="28" id="KW-0234">DNA repair</keyword>
<feature type="region of interest" description="Disordered" evidence="33">
    <location>
        <begin position="1012"/>
        <end position="1087"/>
    </location>
</feature>
<feature type="region of interest" description="Disordered" evidence="33">
    <location>
        <begin position="1101"/>
        <end position="1149"/>
    </location>
</feature>
<evidence type="ECO:0000256" key="11">
    <source>
        <dbReference type="ARBA" id="ARBA00022679"/>
    </source>
</evidence>
<dbReference type="Pfam" id="PF12820">
    <property type="entry name" value="BRCT_assoc"/>
    <property type="match status" value="1"/>
</dbReference>
<dbReference type="PRINTS" id="PR00493">
    <property type="entry name" value="BRSTCANCERI"/>
</dbReference>
<evidence type="ECO:0000256" key="5">
    <source>
        <dbReference type="ARBA" id="ARBA00012483"/>
    </source>
</evidence>
<feature type="compositionally biased region" description="Basic and acidic residues" evidence="33">
    <location>
        <begin position="931"/>
        <end position="943"/>
    </location>
</feature>
<dbReference type="GO" id="GO:0031436">
    <property type="term" value="C:BRCA1-BARD1 complex"/>
    <property type="evidence" value="ECO:0007669"/>
    <property type="project" value="TreeGrafter"/>
</dbReference>
<dbReference type="PIRSF" id="PIRSF001734">
    <property type="entry name" value="BRCA1"/>
    <property type="match status" value="1"/>
</dbReference>
<feature type="compositionally biased region" description="Polar residues" evidence="33">
    <location>
        <begin position="1233"/>
        <end position="1245"/>
    </location>
</feature>
<dbReference type="FunFam" id="3.40.50.10190:FF:000006">
    <property type="entry name" value="Breast cancer type 1 susceptibility protein homolog"/>
    <property type="match status" value="1"/>
</dbReference>
<evidence type="ECO:0000256" key="31">
    <source>
        <dbReference type="ARBA" id="ARBA00031556"/>
    </source>
</evidence>
<keyword evidence="10" id="KW-0597">Phosphoprotein</keyword>
<dbReference type="PANTHER" id="PTHR13763:SF0">
    <property type="entry name" value="BREAST CANCER TYPE 1 SUSCEPTIBILITY PROTEIN"/>
    <property type="match status" value="1"/>
</dbReference>
<keyword evidence="30" id="KW-0131">Cell cycle</keyword>
<evidence type="ECO:0000256" key="29">
    <source>
        <dbReference type="ARBA" id="ARBA00023242"/>
    </source>
</evidence>
<keyword evidence="29" id="KW-0539">Nucleus</keyword>
<feature type="compositionally biased region" description="Basic and acidic residues" evidence="33">
    <location>
        <begin position="619"/>
        <end position="631"/>
    </location>
</feature>
<evidence type="ECO:0000256" key="20">
    <source>
        <dbReference type="ARBA" id="ARBA00022990"/>
    </source>
</evidence>
<feature type="compositionally biased region" description="Basic and acidic residues" evidence="33">
    <location>
        <begin position="643"/>
        <end position="669"/>
    </location>
</feature>
<feature type="compositionally biased region" description="Basic and acidic residues" evidence="33">
    <location>
        <begin position="123"/>
        <end position="134"/>
    </location>
</feature>
<evidence type="ECO:0000256" key="8">
    <source>
        <dbReference type="ARBA" id="ARBA00022499"/>
    </source>
</evidence>
<keyword evidence="25" id="KW-0275">Fatty acid biosynthesis</keyword>
<evidence type="ECO:0000256" key="10">
    <source>
        <dbReference type="ARBA" id="ARBA00022553"/>
    </source>
</evidence>
<dbReference type="FunFam" id="3.40.50.10190:FF:000025">
    <property type="entry name" value="Breast cancer type 1 susceptibility protein homolog"/>
    <property type="match status" value="1"/>
</dbReference>
<dbReference type="InterPro" id="IPR011364">
    <property type="entry name" value="BRCA1"/>
</dbReference>
<accession>A0AA97LB41</accession>
<dbReference type="PANTHER" id="PTHR13763">
    <property type="entry name" value="BREAST CANCER TYPE 1 SUSCEPTIBILITY PROTEIN BRCA1"/>
    <property type="match status" value="1"/>
</dbReference>
<feature type="compositionally biased region" description="Polar residues" evidence="33">
    <location>
        <begin position="601"/>
        <end position="618"/>
    </location>
</feature>
<feature type="region of interest" description="Disordered" evidence="33">
    <location>
        <begin position="1326"/>
        <end position="1471"/>
    </location>
</feature>
<dbReference type="EC" id="2.3.2.27" evidence="5"/>
<dbReference type="InterPro" id="IPR031099">
    <property type="entry name" value="BRCA1-associated"/>
</dbReference>
<dbReference type="GO" id="GO:0045944">
    <property type="term" value="P:positive regulation of transcription by RNA polymerase II"/>
    <property type="evidence" value="ECO:0007669"/>
    <property type="project" value="TreeGrafter"/>
</dbReference>
<dbReference type="Proteomes" id="UP001190640">
    <property type="component" value="Chromosome 12"/>
</dbReference>
<evidence type="ECO:0000259" key="34">
    <source>
        <dbReference type="PROSITE" id="PS50089"/>
    </source>
</evidence>
<dbReference type="InterPro" id="IPR001841">
    <property type="entry name" value="Znf_RING"/>
</dbReference>
<evidence type="ECO:0000256" key="4">
    <source>
        <dbReference type="ARBA" id="ARBA00004496"/>
    </source>
</evidence>
<keyword evidence="9" id="KW-0444">Lipid biosynthesis</keyword>
<evidence type="ECO:0000256" key="22">
    <source>
        <dbReference type="ARBA" id="ARBA00023098"/>
    </source>
</evidence>
<keyword evidence="27" id="KW-0233">DNA recombination</keyword>
<evidence type="ECO:0000259" key="35">
    <source>
        <dbReference type="PROSITE" id="PS50172"/>
    </source>
</evidence>
<dbReference type="GO" id="GO:0061630">
    <property type="term" value="F:ubiquitin protein ligase activity"/>
    <property type="evidence" value="ECO:0007669"/>
    <property type="project" value="UniProtKB-EC"/>
</dbReference>
<dbReference type="GO" id="GO:0008270">
    <property type="term" value="F:zinc ion binding"/>
    <property type="evidence" value="ECO:0007669"/>
    <property type="project" value="UniProtKB-KW"/>
</dbReference>
<keyword evidence="26" id="KW-0804">Transcription</keyword>
<protein>
    <recommendedName>
        <fullName evidence="5">RING-type E3 ubiquitin transferase</fullName>
        <ecNumber evidence="5">2.3.2.27</ecNumber>
    </recommendedName>
    <alternativeName>
        <fullName evidence="31">RING-type E3 ubiquitin transferase BRCA1</fullName>
    </alternativeName>
</protein>
<dbReference type="Pfam" id="PF00533">
    <property type="entry name" value="BRCT"/>
    <property type="match status" value="2"/>
</dbReference>
<dbReference type="PROSITE" id="PS50172">
    <property type="entry name" value="BRCT"/>
    <property type="match status" value="2"/>
</dbReference>
<evidence type="ECO:0000256" key="1">
    <source>
        <dbReference type="ARBA" id="ARBA00000900"/>
    </source>
</evidence>
<dbReference type="InterPro" id="IPR018957">
    <property type="entry name" value="Znf_C3HC4_RING-type"/>
</dbReference>
<dbReference type="SMART" id="SM00292">
    <property type="entry name" value="BRCT"/>
    <property type="match status" value="2"/>
</dbReference>
<reference evidence="37" key="1">
    <citation type="submission" date="2025-08" db="UniProtKB">
        <authorList>
            <consortium name="RefSeq"/>
        </authorList>
    </citation>
    <scope>IDENTIFICATION</scope>
    <source>
        <tissue evidence="37">Blood</tissue>
    </source>
</reference>
<dbReference type="SUPFAM" id="SSF57850">
    <property type="entry name" value="RING/U-box"/>
    <property type="match status" value="1"/>
</dbReference>
<feature type="region of interest" description="Disordered" evidence="33">
    <location>
        <begin position="863"/>
        <end position="899"/>
    </location>
</feature>
<keyword evidence="36" id="KW-1185">Reference proteome</keyword>
<feature type="compositionally biased region" description="Basic and acidic residues" evidence="33">
    <location>
        <begin position="1253"/>
        <end position="1265"/>
    </location>
</feature>
<keyword evidence="11" id="KW-0808">Transferase</keyword>
<evidence type="ECO:0000256" key="25">
    <source>
        <dbReference type="ARBA" id="ARBA00023160"/>
    </source>
</evidence>
<feature type="compositionally biased region" description="Basic and acidic residues" evidence="33">
    <location>
        <begin position="195"/>
        <end position="207"/>
    </location>
</feature>
<name>A0AA97LB41_EUBMA</name>
<evidence type="ECO:0000256" key="3">
    <source>
        <dbReference type="ARBA" id="ARBA00004286"/>
    </source>
</evidence>
<feature type="compositionally biased region" description="Polar residues" evidence="33">
    <location>
        <begin position="1291"/>
        <end position="1302"/>
    </location>
</feature>
<gene>
    <name evidence="37" type="primary">BRCA1</name>
</gene>
<sequence length="1699" mass="184420">MEEAMDSSGPGVTEVHGILLAMQKNLECPICLEVMKEPVSTQCAHVFCRFCILKLLEQKKGIRRTKCPLCNANITRRTLREDVRFKLVIKGIWEAIGALECDTGFNLLQEKQIIIESKGYRDRQNGAKNGEKRNRALQGKSSNLSLPNRTVTRCSLRKKSNANKTVCFEIGSDSSEDPFQKTGTIRCMGLRSSSRSKDSERHAEKRSRSPCHMELQEPSAEDVVLLGTPGTCGLSEARAGSTEGLQTSTGNVDDVEENAALEKRQNLSFPVPCMRRRSRRLVSSSTQEGGCSSLLGMEQYQLAGEATNSAANKQAGIKAETVSIVQPAGSTQICNLVCEDQQELTQPQASPNSPLSQVSGKKLKQSIQKVNEWFSKTKILSPTTLQDSHTEEGDPDLSPCLSDADSHVSQKTELREDQWEVTAECDVGRALPKPVASKMVVDKIFGRTYKRARKCNPIYNPRDIIHIPAEELCSAMNTKSCDTTIRKISALPKATLEQSSEDIMKKQTVPEDSEGPVDDVNAVLEEDGHDLTVVGETPGAELRAAELPVRERASSCASDASPISCHSCSLQNLKTARDSLSNISRRPVRQVCALQLAMCGSSGSPDKTQAQAHSNPSSERPREARTEEMHIRRSKRLMSRVGGEQRRSEPAEKRRKQLEEGEKKQKESQAENASPSLAADGPSVLQGRQAGLAGDASKACAFSDEKGSPSVEHPTESYNPRPIVPDSGSQASCSLLQYHLAEFEQTDLRGKECTVAPQAEQSALCAQAPEGNEFCLGDVKESCTTPRAIENCELNPGTEDSELDTGFMWKILHRCKRQSFLLYPAPVKKSVAGTQMDLSVDQVEGSEAVRVKKSNPGIDRVSEETGEAVTGRVANGHPGLSLISHPSPSSEHKSGSGHLQVASQALFPDSSCMPVAANEAKSGNPLWRQKPRNDKKESLEMEKTTNTNSCSCRSSGPWRSGNFLGTSLHPTDETRSKAAHCLEMRPNSIDNKALTCISCPELSLPVACQRCPSESSSGSVEKKSRVGEQRRLKGTGEQTVQMLSTGVSGGHLDQSPKDETPDFPLLSDTPEGLLGPATKSKGCSLNGERDQQETLAMFAETDQVSPHERDLECSSSSSGSRPEGLVQARRRRVQKLSSSSEENSSEDEELPCFQALVFGRSASTPSQAVKEEEEASADILAQKSSRQSGPRSRSEGGSPSQESECSVNLFSSQSCDSVESTGKSCDARPLTPVPTSQGKVVTSRTVAEPLGEISRDAGQLRDGHQDGINAAPNLGEALGYDSEASHLGDSSGFSSQSEILTTQQKDIMQNNLKKLQEEMAVLEAALKEGGQDAAAEGSPLPSEERGLASSENQKTSPWDCASSDGLPVTPESPVHTKSPDPAVQQGHEPGSASNLRRGSKQSLFSASSPAGNTHRTPDDNSTSSSTSQEHVARCLATKPERESPIAIQDKSSPPEHESQGRPVSSFDAATVCSGRKRKPKSLLLTSKRSMSLVASGLFPDELRLVQKFARKTRSTWSATISDDTTHVVMKTDEDLVCERTLKYFLGIAARKWVVSYQWILQSLKEGRVLNEGDFEVRGDIISGRNHQGPKKARESSAGKLFQGLEICCYGPFTDMQKEQLEWMVELCGASLVKQPHLFSRSTNSVDAVVVIQPDAWLEDTGCPGIPPPCRATVVAREWVLDSVSCYQCLAFNEYLVQQV</sequence>
<dbReference type="CDD" id="cd17721">
    <property type="entry name" value="BRCT_BRCA1_rpt2"/>
    <property type="match status" value="1"/>
</dbReference>
<evidence type="ECO:0000256" key="17">
    <source>
        <dbReference type="ARBA" id="ARBA00022832"/>
    </source>
</evidence>
<evidence type="ECO:0000256" key="9">
    <source>
        <dbReference type="ARBA" id="ARBA00022516"/>
    </source>
</evidence>
<keyword evidence="7" id="KW-0963">Cytoplasm</keyword>
<evidence type="ECO:0000256" key="7">
    <source>
        <dbReference type="ARBA" id="ARBA00022490"/>
    </source>
</evidence>
<keyword evidence="17" id="KW-0276">Fatty acid metabolism</keyword>